<dbReference type="InterPro" id="IPR022644">
    <property type="entry name" value="De-COase2_N"/>
</dbReference>
<dbReference type="OrthoDB" id="9802241at2"/>
<keyword evidence="2 3" id="KW-0663">Pyridoxal phosphate</keyword>
<dbReference type="Pfam" id="PF00278">
    <property type="entry name" value="Orn_DAP_Arg_deC"/>
    <property type="match status" value="1"/>
</dbReference>
<proteinExistence type="inferred from homology"/>
<accession>A0A437J6X4</accession>
<comment type="cofactor">
    <cofactor evidence="1 3">
        <name>pyridoxal 5'-phosphate</name>
        <dbReference type="ChEBI" id="CHEBI:597326"/>
    </cofactor>
</comment>
<dbReference type="RefSeq" id="WP_127690899.1">
    <property type="nucleotide sequence ID" value="NZ_RZUL01000003.1"/>
</dbReference>
<evidence type="ECO:0000256" key="3">
    <source>
        <dbReference type="PIRSR" id="PIRSR600183-50"/>
    </source>
</evidence>
<feature type="domain" description="Orn/DAP/Arg decarboxylase 2 C-terminal" evidence="5">
    <location>
        <begin position="43"/>
        <end position="392"/>
    </location>
</feature>
<dbReference type="SUPFAM" id="SSF51419">
    <property type="entry name" value="PLP-binding barrel"/>
    <property type="match status" value="1"/>
</dbReference>
<dbReference type="PANTHER" id="PTHR43727:SF2">
    <property type="entry name" value="GROUP IV DECARBOXYLASE"/>
    <property type="match status" value="1"/>
</dbReference>
<evidence type="ECO:0000313" key="8">
    <source>
        <dbReference type="Proteomes" id="UP000282977"/>
    </source>
</evidence>
<evidence type="ECO:0000259" key="6">
    <source>
        <dbReference type="Pfam" id="PF02784"/>
    </source>
</evidence>
<dbReference type="InterPro" id="IPR017530">
    <property type="entry name" value="DCO2ase_PEP1"/>
</dbReference>
<organism evidence="7 8">
    <name type="scientific">Sphingobium algorifonticola</name>
    <dbReference type="NCBI Taxonomy" id="2008318"/>
    <lineage>
        <taxon>Bacteria</taxon>
        <taxon>Pseudomonadati</taxon>
        <taxon>Pseudomonadota</taxon>
        <taxon>Alphaproteobacteria</taxon>
        <taxon>Sphingomonadales</taxon>
        <taxon>Sphingomonadaceae</taxon>
        <taxon>Sphingobium</taxon>
    </lineage>
</organism>
<dbReference type="Proteomes" id="UP000282977">
    <property type="component" value="Unassembled WGS sequence"/>
</dbReference>
<dbReference type="InterPro" id="IPR000183">
    <property type="entry name" value="Orn/DAP/Arg_de-COase"/>
</dbReference>
<dbReference type="PANTHER" id="PTHR43727">
    <property type="entry name" value="DIAMINOPIMELATE DECARBOXYLASE"/>
    <property type="match status" value="1"/>
</dbReference>
<name>A0A437J6X4_9SPHN</name>
<dbReference type="SUPFAM" id="SSF50621">
    <property type="entry name" value="Alanine racemase C-terminal domain-like"/>
    <property type="match status" value="1"/>
</dbReference>
<evidence type="ECO:0000313" key="7">
    <source>
        <dbReference type="EMBL" id="RVT40900.1"/>
    </source>
</evidence>
<comment type="similarity">
    <text evidence="4">Belongs to the Orn/Lys/Arg decarboxylase class-II family.</text>
</comment>
<dbReference type="Gene3D" id="2.40.37.10">
    <property type="entry name" value="Lyase, Ornithine Decarboxylase, Chain A, domain 1"/>
    <property type="match status" value="1"/>
</dbReference>
<dbReference type="InterPro" id="IPR009006">
    <property type="entry name" value="Ala_racemase/Decarboxylase_C"/>
</dbReference>
<feature type="active site" description="Proton donor" evidence="3">
    <location>
        <position position="365"/>
    </location>
</feature>
<comment type="caution">
    <text evidence="7">The sequence shown here is derived from an EMBL/GenBank/DDBJ whole genome shotgun (WGS) entry which is preliminary data.</text>
</comment>
<dbReference type="EMBL" id="RZUL01000003">
    <property type="protein sequence ID" value="RVT40900.1"/>
    <property type="molecule type" value="Genomic_DNA"/>
</dbReference>
<evidence type="ECO:0000256" key="1">
    <source>
        <dbReference type="ARBA" id="ARBA00001933"/>
    </source>
</evidence>
<dbReference type="GO" id="GO:0008836">
    <property type="term" value="F:diaminopimelate decarboxylase activity"/>
    <property type="evidence" value="ECO:0007669"/>
    <property type="project" value="TreeGrafter"/>
</dbReference>
<evidence type="ECO:0000256" key="4">
    <source>
        <dbReference type="RuleBase" id="RU003737"/>
    </source>
</evidence>
<evidence type="ECO:0000259" key="5">
    <source>
        <dbReference type="Pfam" id="PF00278"/>
    </source>
</evidence>
<dbReference type="InterPro" id="IPR029066">
    <property type="entry name" value="PLP-binding_barrel"/>
</dbReference>
<dbReference type="InterPro" id="IPR022643">
    <property type="entry name" value="De-COase2_C"/>
</dbReference>
<dbReference type="GO" id="GO:0009089">
    <property type="term" value="P:lysine biosynthetic process via diaminopimelate"/>
    <property type="evidence" value="ECO:0007669"/>
    <property type="project" value="TreeGrafter"/>
</dbReference>
<reference evidence="7 8" key="1">
    <citation type="submission" date="2019-01" db="EMBL/GenBank/DDBJ databases">
        <authorList>
            <person name="Chen W.-M."/>
        </authorList>
    </citation>
    <scope>NUCLEOTIDE SEQUENCE [LARGE SCALE GENOMIC DNA]</scope>
    <source>
        <strain evidence="7 8">TLA-22</strain>
    </source>
</reference>
<feature type="domain" description="Orn/DAP/Arg decarboxylase 2 N-terminal" evidence="6">
    <location>
        <begin position="49"/>
        <end position="295"/>
    </location>
</feature>
<dbReference type="PRINTS" id="PR01179">
    <property type="entry name" value="ODADCRBXLASE"/>
</dbReference>
<dbReference type="NCBIfam" id="TIGR03099">
    <property type="entry name" value="dCO2ase_PEP1"/>
    <property type="match status" value="1"/>
</dbReference>
<feature type="modified residue" description="N6-(pyridoxal phosphate)lysine" evidence="3">
    <location>
        <position position="72"/>
    </location>
</feature>
<gene>
    <name evidence="7" type="ORF">ENE74_10580</name>
</gene>
<dbReference type="Pfam" id="PF02784">
    <property type="entry name" value="Orn_Arg_deC_N"/>
    <property type="match status" value="1"/>
</dbReference>
<protein>
    <submittedName>
        <fullName evidence="7">Pyridoxal-dependent decarboxylase, exosortase A system-associated</fullName>
    </submittedName>
</protein>
<dbReference type="AlphaFoldDB" id="A0A437J6X4"/>
<dbReference type="Gene3D" id="3.20.20.10">
    <property type="entry name" value="Alanine racemase"/>
    <property type="match status" value="1"/>
</dbReference>
<sequence length="415" mass="43178">MSATGFKPHGSIPAWFASEEGMLLIGGCGAASLVDEAGDTPLFVYDMAVVEAQIRHFRDVMPPDLLLHYAIKANPYAPLLERMVPLVDGFDIASGGELTMALAAGQAADHISFAGPGKRDDEIAAAIAAGVTLNLESEGEAMRALAIASRTGVTARLVVRVNPNFDLRGSGMRMGGGARPFGVDADRAAALARHLIDAGADWRGWHIFAGSQALDPLALIETQAATIALAASLSEAVGATPPLVNLGGGFGLPYFPGDARLDIRPIGVALGEALATRPPVLRDSRFALELGRWLVGEAGVYLTRVVDVKDSQGERFVVVDGGLHHQLAASGNFGTVVRRNYPIALANRFDSPPADAPVTVVGCLCTPLDRLGDRVALPPVEVGDLVALFLAGAYGATASPTAFLGHPPPCEMLVG</sequence>
<evidence type="ECO:0000256" key="2">
    <source>
        <dbReference type="ARBA" id="ARBA00022898"/>
    </source>
</evidence>
<keyword evidence="8" id="KW-1185">Reference proteome</keyword>